<keyword evidence="2" id="KW-0472">Membrane</keyword>
<dbReference type="Proteomes" id="UP000176854">
    <property type="component" value="Unassembled WGS sequence"/>
</dbReference>
<feature type="compositionally biased region" description="Low complexity" evidence="1">
    <location>
        <begin position="403"/>
        <end position="412"/>
    </location>
</feature>
<dbReference type="Gene3D" id="2.40.30.170">
    <property type="match status" value="1"/>
</dbReference>
<dbReference type="Gene3D" id="2.40.50.100">
    <property type="match status" value="1"/>
</dbReference>
<accession>A0A1F5ZB61</accession>
<feature type="transmembrane region" description="Helical" evidence="2">
    <location>
        <begin position="20"/>
        <end position="38"/>
    </location>
</feature>
<dbReference type="Pfam" id="PF25990">
    <property type="entry name" value="Beta-barrel_YknX"/>
    <property type="match status" value="1"/>
</dbReference>
<dbReference type="EMBL" id="MFJC01000019">
    <property type="protein sequence ID" value="OGG09573.1"/>
    <property type="molecule type" value="Genomic_DNA"/>
</dbReference>
<evidence type="ECO:0000256" key="2">
    <source>
        <dbReference type="SAM" id="Phobius"/>
    </source>
</evidence>
<keyword evidence="2" id="KW-0812">Transmembrane</keyword>
<feature type="region of interest" description="Disordered" evidence="1">
    <location>
        <begin position="401"/>
        <end position="426"/>
    </location>
</feature>
<dbReference type="STRING" id="1798373.A2154_01445"/>
<dbReference type="Gene3D" id="2.40.420.20">
    <property type="match status" value="1"/>
</dbReference>
<dbReference type="SUPFAM" id="SSF111369">
    <property type="entry name" value="HlyD-like secretion proteins"/>
    <property type="match status" value="1"/>
</dbReference>
<protein>
    <submittedName>
        <fullName evidence="5">Uncharacterized protein</fullName>
    </submittedName>
</protein>
<feature type="domain" description="Multidrug resistance protein MdtA-like C-terminal permuted SH3" evidence="3">
    <location>
        <begin position="344"/>
        <end position="403"/>
    </location>
</feature>
<name>A0A1F5ZB61_9BACT</name>
<evidence type="ECO:0000259" key="4">
    <source>
        <dbReference type="Pfam" id="PF25990"/>
    </source>
</evidence>
<sequence>MKLFFKLLKTLFGKFRSLRFWQKAILVALIIVVGWFVYLNVSAQKNSQIKYQTATVQKGDIVSTVSASGSVLSVNIISANSLASGIIKSVFVKDGDVVKNGDKILEIDLDFQGQQKYAQAWASYLSAKSSLAQAQATEYTLRADLFTKWDTFKNLAENDTYSNADDSPKLENRTLPEFLISQNNWLAAEAKYKNQQTAVSQAQAALNSAWLTYLQSSPVVTAPADGTITSLMYAPGMSIGTLDTGTSSSNEKVATIATSGTPIVSVNLSEIDVSKVKIGQKVTLSLDSIENTTFTGIVIGVDRIGQTSNGVTQYPAIIQLDLENAQILPNMTVTANILLSSKNNVLTLPAAALIQEDGQSYVKVPDGKGSRMVAVEVGISSDTMTEIVSGLSVGDTVITGNGQTTQSQQSTSPFNTGFGPGMRIAR</sequence>
<evidence type="ECO:0000313" key="6">
    <source>
        <dbReference type="Proteomes" id="UP000176854"/>
    </source>
</evidence>
<proteinExistence type="predicted"/>
<evidence type="ECO:0000256" key="1">
    <source>
        <dbReference type="SAM" id="MobiDB-lite"/>
    </source>
</evidence>
<dbReference type="InterPro" id="IPR058636">
    <property type="entry name" value="Beta-barrel_YknX"/>
</dbReference>
<dbReference type="GO" id="GO:1990281">
    <property type="term" value="C:efflux pump complex"/>
    <property type="evidence" value="ECO:0007669"/>
    <property type="project" value="TreeGrafter"/>
</dbReference>
<gene>
    <name evidence="5" type="ORF">A2154_01445</name>
</gene>
<evidence type="ECO:0000259" key="3">
    <source>
        <dbReference type="Pfam" id="PF25967"/>
    </source>
</evidence>
<dbReference type="Pfam" id="PF25967">
    <property type="entry name" value="RND-MFP_C"/>
    <property type="match status" value="1"/>
</dbReference>
<dbReference type="InterPro" id="IPR058627">
    <property type="entry name" value="MdtA-like_C"/>
</dbReference>
<evidence type="ECO:0000313" key="5">
    <source>
        <dbReference type="EMBL" id="OGG09573.1"/>
    </source>
</evidence>
<dbReference type="PANTHER" id="PTHR30469">
    <property type="entry name" value="MULTIDRUG RESISTANCE PROTEIN MDTA"/>
    <property type="match status" value="1"/>
</dbReference>
<feature type="domain" description="YknX-like beta-barrel" evidence="4">
    <location>
        <begin position="264"/>
        <end position="337"/>
    </location>
</feature>
<dbReference type="PANTHER" id="PTHR30469:SF33">
    <property type="entry name" value="SLR1207 PROTEIN"/>
    <property type="match status" value="1"/>
</dbReference>
<reference evidence="5 6" key="1">
    <citation type="journal article" date="2016" name="Nat. Commun.">
        <title>Thousands of microbial genomes shed light on interconnected biogeochemical processes in an aquifer system.</title>
        <authorList>
            <person name="Anantharaman K."/>
            <person name="Brown C.T."/>
            <person name="Hug L.A."/>
            <person name="Sharon I."/>
            <person name="Castelle C.J."/>
            <person name="Probst A.J."/>
            <person name="Thomas B.C."/>
            <person name="Singh A."/>
            <person name="Wilkins M.J."/>
            <person name="Karaoz U."/>
            <person name="Brodie E.L."/>
            <person name="Williams K.H."/>
            <person name="Hubbard S.S."/>
            <person name="Banfield J.F."/>
        </authorList>
    </citation>
    <scope>NUCLEOTIDE SEQUENCE [LARGE SCALE GENOMIC DNA]</scope>
</reference>
<dbReference type="AlphaFoldDB" id="A0A1F5ZB61"/>
<dbReference type="GO" id="GO:0015562">
    <property type="term" value="F:efflux transmembrane transporter activity"/>
    <property type="evidence" value="ECO:0007669"/>
    <property type="project" value="TreeGrafter"/>
</dbReference>
<organism evidence="5 6">
    <name type="scientific">Candidatus Gottesmanbacteria bacterium RBG_16_43_7</name>
    <dbReference type="NCBI Taxonomy" id="1798373"/>
    <lineage>
        <taxon>Bacteria</taxon>
        <taxon>Candidatus Gottesmaniibacteriota</taxon>
    </lineage>
</organism>
<keyword evidence="2" id="KW-1133">Transmembrane helix</keyword>
<comment type="caution">
    <text evidence="5">The sequence shown here is derived from an EMBL/GenBank/DDBJ whole genome shotgun (WGS) entry which is preliminary data.</text>
</comment>